<evidence type="ECO:0000313" key="3">
    <source>
        <dbReference type="Proteomes" id="UP000559626"/>
    </source>
</evidence>
<protein>
    <submittedName>
        <fullName evidence="2">Uncharacterized protein</fullName>
    </submittedName>
</protein>
<keyword evidence="3" id="KW-1185">Reference proteome</keyword>
<accession>A0A7Y0AD64</accession>
<dbReference type="AlphaFoldDB" id="A0A7Y0AD64"/>
<sequence>MKTVQYSEFWYATILGLANCVAVVPAGFFSWQAFGERGHQAGLSWGAATLLLLFQMLAVSCVGWELLLLKMRRLEPAVSETSPLIIFCVGVVALVLVAGLVSWMNQ</sequence>
<comment type="caution">
    <text evidence="2">The sequence shown here is derived from an EMBL/GenBank/DDBJ whole genome shotgun (WGS) entry which is preliminary data.</text>
</comment>
<proteinExistence type="predicted"/>
<feature type="transmembrane region" description="Helical" evidence="1">
    <location>
        <begin position="9"/>
        <end position="31"/>
    </location>
</feature>
<keyword evidence="1" id="KW-0812">Transmembrane</keyword>
<dbReference type="EMBL" id="JABBGH010000001">
    <property type="protein sequence ID" value="NML64910.1"/>
    <property type="molecule type" value="Genomic_DNA"/>
</dbReference>
<gene>
    <name evidence="2" type="ORF">HHL22_06790</name>
</gene>
<keyword evidence="1" id="KW-1133">Transmembrane helix</keyword>
<evidence type="ECO:0000313" key="2">
    <source>
        <dbReference type="EMBL" id="NML64910.1"/>
    </source>
</evidence>
<name>A0A7Y0AD64_9BACT</name>
<feature type="transmembrane region" description="Helical" evidence="1">
    <location>
        <begin position="81"/>
        <end position="104"/>
    </location>
</feature>
<organism evidence="2 3">
    <name type="scientific">Hymenobacter polaris</name>
    <dbReference type="NCBI Taxonomy" id="2682546"/>
    <lineage>
        <taxon>Bacteria</taxon>
        <taxon>Pseudomonadati</taxon>
        <taxon>Bacteroidota</taxon>
        <taxon>Cytophagia</taxon>
        <taxon>Cytophagales</taxon>
        <taxon>Hymenobacteraceae</taxon>
        <taxon>Hymenobacter</taxon>
    </lineage>
</organism>
<keyword evidence="1" id="KW-0472">Membrane</keyword>
<feature type="transmembrane region" description="Helical" evidence="1">
    <location>
        <begin position="43"/>
        <end position="69"/>
    </location>
</feature>
<evidence type="ECO:0000256" key="1">
    <source>
        <dbReference type="SAM" id="Phobius"/>
    </source>
</evidence>
<dbReference type="RefSeq" id="WP_169530175.1">
    <property type="nucleotide sequence ID" value="NZ_JABBGH010000001.1"/>
</dbReference>
<dbReference type="Proteomes" id="UP000559626">
    <property type="component" value="Unassembled WGS sequence"/>
</dbReference>
<reference evidence="2 3" key="1">
    <citation type="submission" date="2020-04" db="EMBL/GenBank/DDBJ databases">
        <title>Hymenobacter polaris sp. nov., isolated from Arctic soil.</title>
        <authorList>
            <person name="Dahal R.H."/>
        </authorList>
    </citation>
    <scope>NUCLEOTIDE SEQUENCE [LARGE SCALE GENOMIC DNA]</scope>
    <source>
        <strain evidence="2 3">RP-2-7</strain>
    </source>
</reference>